<dbReference type="RefSeq" id="WP_343857490.1">
    <property type="nucleotide sequence ID" value="NZ_BAAAFD010000002.1"/>
</dbReference>
<keyword evidence="3" id="KW-1185">Reference proteome</keyword>
<evidence type="ECO:0008006" key="4">
    <source>
        <dbReference type="Google" id="ProtNLM"/>
    </source>
</evidence>
<keyword evidence="1" id="KW-1133">Transmembrane helix</keyword>
<name>A0ABP3WQN9_9ALTE</name>
<evidence type="ECO:0000256" key="1">
    <source>
        <dbReference type="SAM" id="Phobius"/>
    </source>
</evidence>
<evidence type="ECO:0000313" key="2">
    <source>
        <dbReference type="EMBL" id="GAA0854735.1"/>
    </source>
</evidence>
<protein>
    <recommendedName>
        <fullName evidence="4">Phage holin family protein</fullName>
    </recommendedName>
</protein>
<reference evidence="3" key="1">
    <citation type="journal article" date="2019" name="Int. J. Syst. Evol. Microbiol.">
        <title>The Global Catalogue of Microorganisms (GCM) 10K type strain sequencing project: providing services to taxonomists for standard genome sequencing and annotation.</title>
        <authorList>
            <consortium name="The Broad Institute Genomics Platform"/>
            <consortium name="The Broad Institute Genome Sequencing Center for Infectious Disease"/>
            <person name="Wu L."/>
            <person name="Ma J."/>
        </authorList>
    </citation>
    <scope>NUCLEOTIDE SEQUENCE [LARGE SCALE GENOMIC DNA]</scope>
    <source>
        <strain evidence="3">JCM 15896</strain>
    </source>
</reference>
<feature type="transmembrane region" description="Helical" evidence="1">
    <location>
        <begin position="61"/>
        <end position="87"/>
    </location>
</feature>
<accession>A0ABP3WQN9</accession>
<organism evidence="2 3">
    <name type="scientific">Aliiglaciecola litoralis</name>
    <dbReference type="NCBI Taxonomy" id="582857"/>
    <lineage>
        <taxon>Bacteria</taxon>
        <taxon>Pseudomonadati</taxon>
        <taxon>Pseudomonadota</taxon>
        <taxon>Gammaproteobacteria</taxon>
        <taxon>Alteromonadales</taxon>
        <taxon>Alteromonadaceae</taxon>
        <taxon>Aliiglaciecola</taxon>
    </lineage>
</organism>
<gene>
    <name evidence="2" type="ORF">GCM10009114_11660</name>
</gene>
<keyword evidence="1" id="KW-0812">Transmembrane</keyword>
<comment type="caution">
    <text evidence="2">The sequence shown here is derived from an EMBL/GenBank/DDBJ whole genome shotgun (WGS) entry which is preliminary data.</text>
</comment>
<keyword evidence="1" id="KW-0472">Membrane</keyword>
<dbReference type="EMBL" id="BAAAFD010000002">
    <property type="protein sequence ID" value="GAA0854735.1"/>
    <property type="molecule type" value="Genomic_DNA"/>
</dbReference>
<evidence type="ECO:0000313" key="3">
    <source>
        <dbReference type="Proteomes" id="UP001500359"/>
    </source>
</evidence>
<dbReference type="Proteomes" id="UP001500359">
    <property type="component" value="Unassembled WGS sequence"/>
</dbReference>
<sequence>MESQATTEQQSAVSDSTIDEIKALAPLSEEWWLAYKRKLSAGKHLASAEWNLTKRALTITLVLALCMIAALSSLLIVLNGAALYLLIHFALPGWLIALILISANVGLVAVLATTTMRVVSHVSMSKSWAMVKGENSLDSEDQNDE</sequence>
<proteinExistence type="predicted"/>
<feature type="transmembrane region" description="Helical" evidence="1">
    <location>
        <begin position="93"/>
        <end position="116"/>
    </location>
</feature>